<keyword evidence="2" id="KW-0479">Metal-binding</keyword>
<dbReference type="Gene3D" id="1.20.910.10">
    <property type="entry name" value="Heme oxygenase-like"/>
    <property type="match status" value="1"/>
</dbReference>
<dbReference type="Pfam" id="PF01126">
    <property type="entry name" value="Heme_oxygenase"/>
    <property type="match status" value="1"/>
</dbReference>
<sequence>MSCPFAKFATLLAPMTKNSTADQKAQFESIHGFAPPSATFSSQPGKVDLVSAGFTLSEALRVGTAASHRAVEKSKGVSLLLSSLTTSSSSSSSSSSTTTTTTTTLIGEESVAFDRLDYVRFNIMLVCIYAALESAMYKARLNPLLIPLFEQQEEKHDGELNLVQSLARTRWLLDDISKHLLTIELHTGADLEALAQVSMEQNRENQNDGGTHFGCMVDQDVEDDDARKRLEILVKDALSLEFESSCCCHDMTIGKTLEREHFALLKPAQVKATLEYVSCLLLDLKGERSGLLISHAYTRYLGDLSGGQHIVKKLIKRFPVDTTITTTREKRMMMMMVTEGKIGFDGFMFYNFKGKDLKKRFKEAMEKGFSTATEAKKNKNTIIQSFINEANRAFDLNTTLFESLLPANLRINPVHSQIKQSILPRQKGKVKLKPHSRVQQKSIIFQIFIMAVLIIGVAHWFHISSYTTNQKHVA</sequence>
<keyword evidence="4" id="KW-0812">Transmembrane</keyword>
<dbReference type="GO" id="GO:0004392">
    <property type="term" value="F:heme oxygenase (decyclizing) activity"/>
    <property type="evidence" value="ECO:0007669"/>
    <property type="project" value="InterPro"/>
</dbReference>
<accession>A0AAJ4XKX4</accession>
<name>A0AAJ4XKX4_9BASI</name>
<evidence type="ECO:0000313" key="5">
    <source>
        <dbReference type="EMBL" id="SNX84187.1"/>
    </source>
</evidence>
<protein>
    <submittedName>
        <fullName evidence="5">Related to Heme oxygenase</fullName>
    </submittedName>
</protein>
<dbReference type="CDD" id="cd19165">
    <property type="entry name" value="HemeO"/>
    <property type="match status" value="1"/>
</dbReference>
<dbReference type="AlphaFoldDB" id="A0AAJ4XKX4"/>
<gene>
    <name evidence="5" type="ORF">MEPE_02895</name>
</gene>
<comment type="caution">
    <text evidence="5">The sequence shown here is derived from an EMBL/GenBank/DDBJ whole genome shotgun (WGS) entry which is preliminary data.</text>
</comment>
<keyword evidence="4" id="KW-0472">Membrane</keyword>
<proteinExistence type="predicted"/>
<evidence type="ECO:0000256" key="1">
    <source>
        <dbReference type="ARBA" id="ARBA00022617"/>
    </source>
</evidence>
<dbReference type="PANTHER" id="PTHR10720:SF0">
    <property type="entry name" value="HEME OXYGENASE"/>
    <property type="match status" value="1"/>
</dbReference>
<dbReference type="SUPFAM" id="SSF48613">
    <property type="entry name" value="Heme oxygenase-like"/>
    <property type="match status" value="1"/>
</dbReference>
<evidence type="ECO:0000256" key="4">
    <source>
        <dbReference type="SAM" id="Phobius"/>
    </source>
</evidence>
<evidence type="ECO:0000313" key="6">
    <source>
        <dbReference type="Proteomes" id="UP001294444"/>
    </source>
</evidence>
<dbReference type="GO" id="GO:0046872">
    <property type="term" value="F:metal ion binding"/>
    <property type="evidence" value="ECO:0007669"/>
    <property type="project" value="UniProtKB-KW"/>
</dbReference>
<organism evidence="5 6">
    <name type="scientific">Melanopsichium pennsylvanicum</name>
    <dbReference type="NCBI Taxonomy" id="63383"/>
    <lineage>
        <taxon>Eukaryota</taxon>
        <taxon>Fungi</taxon>
        <taxon>Dikarya</taxon>
        <taxon>Basidiomycota</taxon>
        <taxon>Ustilaginomycotina</taxon>
        <taxon>Ustilaginomycetes</taxon>
        <taxon>Ustilaginales</taxon>
        <taxon>Ustilaginaceae</taxon>
        <taxon>Melanopsichium</taxon>
    </lineage>
</organism>
<keyword evidence="3" id="KW-0408">Iron</keyword>
<dbReference type="Proteomes" id="UP001294444">
    <property type="component" value="Unassembled WGS sequence"/>
</dbReference>
<reference evidence="5" key="1">
    <citation type="submission" date="2023-10" db="EMBL/GenBank/DDBJ databases">
        <authorList>
            <person name="Guldener U."/>
        </authorList>
    </citation>
    <scope>NUCLEOTIDE SEQUENCE</scope>
    <source>
        <strain evidence="5">Mp4</strain>
    </source>
</reference>
<dbReference type="EMBL" id="OAPG01000005">
    <property type="protein sequence ID" value="SNX84187.1"/>
    <property type="molecule type" value="Genomic_DNA"/>
</dbReference>
<feature type="transmembrane region" description="Helical" evidence="4">
    <location>
        <begin position="443"/>
        <end position="463"/>
    </location>
</feature>
<keyword evidence="6" id="KW-1185">Reference proteome</keyword>
<dbReference type="InterPro" id="IPR016084">
    <property type="entry name" value="Haem_Oase-like_multi-hlx"/>
</dbReference>
<evidence type="ECO:0000256" key="2">
    <source>
        <dbReference type="ARBA" id="ARBA00022723"/>
    </source>
</evidence>
<dbReference type="InterPro" id="IPR002051">
    <property type="entry name" value="Haem_Oase"/>
</dbReference>
<keyword evidence="4" id="KW-1133">Transmembrane helix</keyword>
<dbReference type="PANTHER" id="PTHR10720">
    <property type="entry name" value="HEME OXYGENASE"/>
    <property type="match status" value="1"/>
</dbReference>
<dbReference type="GO" id="GO:0006788">
    <property type="term" value="P:heme oxidation"/>
    <property type="evidence" value="ECO:0007669"/>
    <property type="project" value="InterPro"/>
</dbReference>
<evidence type="ECO:0000256" key="3">
    <source>
        <dbReference type="ARBA" id="ARBA00023004"/>
    </source>
</evidence>
<keyword evidence="1" id="KW-0349">Heme</keyword>
<dbReference type="InterPro" id="IPR016053">
    <property type="entry name" value="Haem_Oase-like"/>
</dbReference>